<evidence type="ECO:0000313" key="2">
    <source>
        <dbReference type="Proteomes" id="UP000707477"/>
    </source>
</evidence>
<accession>A0ABX1L2R6</accession>
<dbReference type="Proteomes" id="UP000707477">
    <property type="component" value="Unassembled WGS sequence"/>
</dbReference>
<dbReference type="RefSeq" id="WP_168849085.1">
    <property type="nucleotide sequence ID" value="NZ_JAAVSD010000008.1"/>
</dbReference>
<proteinExistence type="predicted"/>
<evidence type="ECO:0000313" key="1">
    <source>
        <dbReference type="EMBL" id="NLR29322.1"/>
    </source>
</evidence>
<dbReference type="EMBL" id="JAAVSD010000008">
    <property type="protein sequence ID" value="NLR29322.1"/>
    <property type="molecule type" value="Genomic_DNA"/>
</dbReference>
<sequence length="60" mass="6760">MASRPVSDILNDAEKCNITDLLNGALYEKDPAKKAVFLALYNYVLGERQKKTITQKGFVR</sequence>
<gene>
    <name evidence="1" type="ORF">HEQ44_03905</name>
</gene>
<protein>
    <submittedName>
        <fullName evidence="1">Uncharacterized protein</fullName>
    </submittedName>
</protein>
<name>A0ABX1L2R6_9LACO</name>
<reference evidence="1 2" key="1">
    <citation type="submission" date="2020-03" db="EMBL/GenBank/DDBJ databases">
        <authorList>
            <person name="Zhang Z."/>
            <person name="Guo Z."/>
            <person name="Hou Q."/>
            <person name="Shen X."/>
        </authorList>
    </citation>
    <scope>NUCLEOTIDE SEQUENCE [LARGE SCALE GENOMIC DNA]</scope>
    <source>
        <strain evidence="1 2">HBUAS51329</strain>
    </source>
</reference>
<keyword evidence="2" id="KW-1185">Reference proteome</keyword>
<organism evidence="1 2">
    <name type="scientific">Levilactobacillus tujiorum</name>
    <dbReference type="NCBI Taxonomy" id="2912243"/>
    <lineage>
        <taxon>Bacteria</taxon>
        <taxon>Bacillati</taxon>
        <taxon>Bacillota</taxon>
        <taxon>Bacilli</taxon>
        <taxon>Lactobacillales</taxon>
        <taxon>Lactobacillaceae</taxon>
        <taxon>Levilactobacillus</taxon>
    </lineage>
</organism>
<comment type="caution">
    <text evidence="1">The sequence shown here is derived from an EMBL/GenBank/DDBJ whole genome shotgun (WGS) entry which is preliminary data.</text>
</comment>